<comment type="caution">
    <text evidence="16">The sequence shown here is derived from an EMBL/GenBank/DDBJ whole genome shotgun (WGS) entry which is preliminary data.</text>
</comment>
<dbReference type="InterPro" id="IPR008271">
    <property type="entry name" value="Ser/Thr_kinase_AS"/>
</dbReference>
<keyword evidence="10" id="KW-0072">Autophagy</keyword>
<evidence type="ECO:0000256" key="11">
    <source>
        <dbReference type="ARBA" id="ARBA00030237"/>
    </source>
</evidence>
<sequence length="608" mass="68410">MASRASHLVAASKLETEFFPDCKKHKLPNSASSQLPAAEELWEVESEIGHGTFGVVRLERRRPSTVYPSSSHSNGVRAVKEISKAVAASHKWDYMKELEATVRFSSSQYAPYFVRSHGWFENHESIFIAMEYVRLGDLKRFMDARPRFSEDDTQQIVRQLLKGVKFMHENNFAHRDLKPGNILVAAYSPRWTVKIADFGISKQFMEGGTNLQTHVGTFLYMAPEVWEARDGANCYSVSVDIWAIGIIAVELLMKEHPLPTLIELANFLQGDRPLITDTEKGQVLSQECRQFIRQLLNPNAIARPTARIALQHPWLEEIIPDSDDEDSLFVTSEANARSSTQRQQLSPSQISLPSLAWSNLRLPNAPSGSQSTENTLLDTYNGPTLDPSLLHPSLRGFSLETTRYFVLRSDNPIDIETSAAHSVWTSSSRVNKILDKGWKKSDGQVILFFSVIQSQRFCGIARMTSGMDWVNTDEHWLEDSWKGRFTLNWLCLTELPFAGVKHVPVKSTTPGFRAISCYDGTEISAPSAFEILKAYTVVEREAPQIISPPPTITPMDVDPPPSSFAFSPAEEQNLMLSHMPQSVEQWDIERGNIPPSLSSFSTILRPQR</sequence>
<evidence type="ECO:0000313" key="17">
    <source>
        <dbReference type="Proteomes" id="UP001148614"/>
    </source>
</evidence>
<dbReference type="GO" id="GO:0003723">
    <property type="term" value="F:RNA binding"/>
    <property type="evidence" value="ECO:0007669"/>
    <property type="project" value="InterPro"/>
</dbReference>
<dbReference type="Pfam" id="PF04146">
    <property type="entry name" value="YTH"/>
    <property type="match status" value="1"/>
</dbReference>
<comment type="subcellular location">
    <subcellularLocation>
        <location evidence="1">Preautophagosomal structure membrane</location>
        <topology evidence="1">Peripheral membrane protein</topology>
    </subcellularLocation>
</comment>
<dbReference type="GO" id="GO:0000045">
    <property type="term" value="P:autophagosome assembly"/>
    <property type="evidence" value="ECO:0007669"/>
    <property type="project" value="TreeGrafter"/>
</dbReference>
<evidence type="ECO:0000256" key="6">
    <source>
        <dbReference type="ARBA" id="ARBA00022741"/>
    </source>
</evidence>
<dbReference type="GO" id="GO:0010506">
    <property type="term" value="P:regulation of autophagy"/>
    <property type="evidence" value="ECO:0007669"/>
    <property type="project" value="InterPro"/>
</dbReference>
<keyword evidence="6" id="KW-0547">Nucleotide-binding</keyword>
<dbReference type="GO" id="GO:0034045">
    <property type="term" value="C:phagophore assembly site membrane"/>
    <property type="evidence" value="ECO:0007669"/>
    <property type="project" value="UniProtKB-SubCell"/>
</dbReference>
<name>A0A9W8NIW3_9PEZI</name>
<feature type="domain" description="Protein kinase" evidence="14">
    <location>
        <begin position="42"/>
        <end position="315"/>
    </location>
</feature>
<keyword evidence="7" id="KW-0418">Kinase</keyword>
<evidence type="ECO:0000256" key="12">
    <source>
        <dbReference type="ARBA" id="ARBA00047899"/>
    </source>
</evidence>
<evidence type="ECO:0000259" key="15">
    <source>
        <dbReference type="PROSITE" id="PS50882"/>
    </source>
</evidence>
<dbReference type="GO" id="GO:0005524">
    <property type="term" value="F:ATP binding"/>
    <property type="evidence" value="ECO:0007669"/>
    <property type="project" value="UniProtKB-KW"/>
</dbReference>
<accession>A0A9W8NIW3</accession>
<dbReference type="EC" id="2.7.11.1" evidence="2"/>
<keyword evidence="17" id="KW-1185">Reference proteome</keyword>
<organism evidence="16 17">
    <name type="scientific">Xylaria arbuscula</name>
    <dbReference type="NCBI Taxonomy" id="114810"/>
    <lineage>
        <taxon>Eukaryota</taxon>
        <taxon>Fungi</taxon>
        <taxon>Dikarya</taxon>
        <taxon>Ascomycota</taxon>
        <taxon>Pezizomycotina</taxon>
        <taxon>Sordariomycetes</taxon>
        <taxon>Xylariomycetidae</taxon>
        <taxon>Xylariales</taxon>
        <taxon>Xylariaceae</taxon>
        <taxon>Xylaria</taxon>
    </lineage>
</organism>
<dbReference type="InterPro" id="IPR000719">
    <property type="entry name" value="Prot_kinase_dom"/>
</dbReference>
<dbReference type="PROSITE" id="PS50011">
    <property type="entry name" value="PROTEIN_KINASE_DOM"/>
    <property type="match status" value="1"/>
</dbReference>
<dbReference type="Gene3D" id="3.10.590.10">
    <property type="entry name" value="ph1033 like domains"/>
    <property type="match status" value="1"/>
</dbReference>
<dbReference type="GO" id="GO:0005829">
    <property type="term" value="C:cytosol"/>
    <property type="evidence" value="ECO:0007669"/>
    <property type="project" value="TreeGrafter"/>
</dbReference>
<dbReference type="PANTHER" id="PTHR24348:SF22">
    <property type="entry name" value="NON-SPECIFIC SERINE_THREONINE PROTEIN KINASE"/>
    <property type="match status" value="1"/>
</dbReference>
<dbReference type="PROSITE" id="PS50882">
    <property type="entry name" value="YTH"/>
    <property type="match status" value="1"/>
</dbReference>
<dbReference type="SMART" id="SM00220">
    <property type="entry name" value="S_TKc"/>
    <property type="match status" value="1"/>
</dbReference>
<evidence type="ECO:0000256" key="9">
    <source>
        <dbReference type="ARBA" id="ARBA00022927"/>
    </source>
</evidence>
<comment type="catalytic activity">
    <reaction evidence="13">
        <text>L-seryl-[protein] + ATP = O-phospho-L-seryl-[protein] + ADP + H(+)</text>
        <dbReference type="Rhea" id="RHEA:17989"/>
        <dbReference type="Rhea" id="RHEA-COMP:9863"/>
        <dbReference type="Rhea" id="RHEA-COMP:11604"/>
        <dbReference type="ChEBI" id="CHEBI:15378"/>
        <dbReference type="ChEBI" id="CHEBI:29999"/>
        <dbReference type="ChEBI" id="CHEBI:30616"/>
        <dbReference type="ChEBI" id="CHEBI:83421"/>
        <dbReference type="ChEBI" id="CHEBI:456216"/>
        <dbReference type="EC" id="2.7.11.1"/>
    </reaction>
</comment>
<evidence type="ECO:0000256" key="4">
    <source>
        <dbReference type="ARBA" id="ARBA00022527"/>
    </source>
</evidence>
<evidence type="ECO:0000256" key="1">
    <source>
        <dbReference type="ARBA" id="ARBA00004623"/>
    </source>
</evidence>
<dbReference type="GO" id="GO:0005776">
    <property type="term" value="C:autophagosome"/>
    <property type="evidence" value="ECO:0007669"/>
    <property type="project" value="TreeGrafter"/>
</dbReference>
<dbReference type="PROSITE" id="PS00108">
    <property type="entry name" value="PROTEIN_KINASE_ST"/>
    <property type="match status" value="1"/>
</dbReference>
<feature type="domain" description="YTH" evidence="15">
    <location>
        <begin position="402"/>
        <end position="535"/>
    </location>
</feature>
<keyword evidence="5" id="KW-0808">Transferase</keyword>
<dbReference type="GO" id="GO:0015031">
    <property type="term" value="P:protein transport"/>
    <property type="evidence" value="ECO:0007669"/>
    <property type="project" value="UniProtKB-KW"/>
</dbReference>
<dbReference type="GO" id="GO:0004674">
    <property type="term" value="F:protein serine/threonine kinase activity"/>
    <property type="evidence" value="ECO:0007669"/>
    <property type="project" value="UniProtKB-KW"/>
</dbReference>
<evidence type="ECO:0000256" key="2">
    <source>
        <dbReference type="ARBA" id="ARBA00012513"/>
    </source>
</evidence>
<evidence type="ECO:0000256" key="10">
    <source>
        <dbReference type="ARBA" id="ARBA00023006"/>
    </source>
</evidence>
<dbReference type="AlphaFoldDB" id="A0A9W8NIW3"/>
<gene>
    <name evidence="16" type="ORF">NPX13_g3077</name>
</gene>
<dbReference type="InterPro" id="IPR011009">
    <property type="entry name" value="Kinase-like_dom_sf"/>
</dbReference>
<evidence type="ECO:0000256" key="8">
    <source>
        <dbReference type="ARBA" id="ARBA00022840"/>
    </source>
</evidence>
<keyword evidence="9" id="KW-0653">Protein transport</keyword>
<keyword evidence="8" id="KW-0067">ATP-binding</keyword>
<reference evidence="16" key="1">
    <citation type="submission" date="2022-07" db="EMBL/GenBank/DDBJ databases">
        <title>Genome Sequence of Xylaria arbuscula.</title>
        <authorList>
            <person name="Buettner E."/>
        </authorList>
    </citation>
    <scope>NUCLEOTIDE SEQUENCE</scope>
    <source>
        <strain evidence="16">VT107</strain>
    </source>
</reference>
<keyword evidence="3" id="KW-0813">Transport</keyword>
<keyword evidence="4" id="KW-0723">Serine/threonine-protein kinase</keyword>
<dbReference type="InterPro" id="IPR045269">
    <property type="entry name" value="Atg1-like"/>
</dbReference>
<evidence type="ECO:0000313" key="16">
    <source>
        <dbReference type="EMBL" id="KAJ3577490.1"/>
    </source>
</evidence>
<dbReference type="SUPFAM" id="SSF56112">
    <property type="entry name" value="Protein kinase-like (PK-like)"/>
    <property type="match status" value="1"/>
</dbReference>
<evidence type="ECO:0000259" key="14">
    <source>
        <dbReference type="PROSITE" id="PS50011"/>
    </source>
</evidence>
<dbReference type="EMBL" id="JANPWZ010000359">
    <property type="protein sequence ID" value="KAJ3577490.1"/>
    <property type="molecule type" value="Genomic_DNA"/>
</dbReference>
<dbReference type="Proteomes" id="UP001148614">
    <property type="component" value="Unassembled WGS sequence"/>
</dbReference>
<protein>
    <recommendedName>
        <fullName evidence="2">non-specific serine/threonine protein kinase</fullName>
        <ecNumber evidence="2">2.7.11.1</ecNumber>
    </recommendedName>
    <alternativeName>
        <fullName evidence="11">Autophagy-related protein 1</fullName>
    </alternativeName>
</protein>
<proteinExistence type="predicted"/>
<dbReference type="Gene3D" id="1.10.510.10">
    <property type="entry name" value="Transferase(Phosphotransferase) domain 1"/>
    <property type="match status" value="1"/>
</dbReference>
<dbReference type="VEuPathDB" id="FungiDB:F4678DRAFT_485148"/>
<evidence type="ECO:0000256" key="3">
    <source>
        <dbReference type="ARBA" id="ARBA00022448"/>
    </source>
</evidence>
<evidence type="ECO:0000256" key="13">
    <source>
        <dbReference type="ARBA" id="ARBA00048679"/>
    </source>
</evidence>
<dbReference type="PANTHER" id="PTHR24348">
    <property type="entry name" value="SERINE/THREONINE-PROTEIN KINASE UNC-51-RELATED"/>
    <property type="match status" value="1"/>
</dbReference>
<dbReference type="CDD" id="cd21134">
    <property type="entry name" value="YTH"/>
    <property type="match status" value="1"/>
</dbReference>
<evidence type="ECO:0000256" key="7">
    <source>
        <dbReference type="ARBA" id="ARBA00022777"/>
    </source>
</evidence>
<comment type="catalytic activity">
    <reaction evidence="12">
        <text>L-threonyl-[protein] + ATP = O-phospho-L-threonyl-[protein] + ADP + H(+)</text>
        <dbReference type="Rhea" id="RHEA:46608"/>
        <dbReference type="Rhea" id="RHEA-COMP:11060"/>
        <dbReference type="Rhea" id="RHEA-COMP:11605"/>
        <dbReference type="ChEBI" id="CHEBI:15378"/>
        <dbReference type="ChEBI" id="CHEBI:30013"/>
        <dbReference type="ChEBI" id="CHEBI:30616"/>
        <dbReference type="ChEBI" id="CHEBI:61977"/>
        <dbReference type="ChEBI" id="CHEBI:456216"/>
        <dbReference type="EC" id="2.7.11.1"/>
    </reaction>
</comment>
<dbReference type="InterPro" id="IPR007275">
    <property type="entry name" value="YTH_domain"/>
</dbReference>
<evidence type="ECO:0000256" key="5">
    <source>
        <dbReference type="ARBA" id="ARBA00022679"/>
    </source>
</evidence>
<dbReference type="Pfam" id="PF00069">
    <property type="entry name" value="Pkinase"/>
    <property type="match status" value="1"/>
</dbReference>